<accession>A0A0E9TK00</accession>
<proteinExistence type="predicted"/>
<reference evidence="1" key="2">
    <citation type="journal article" date="2015" name="Fish Shellfish Immunol.">
        <title>Early steps in the European eel (Anguilla anguilla)-Vibrio vulnificus interaction in the gills: Role of the RtxA13 toxin.</title>
        <authorList>
            <person name="Callol A."/>
            <person name="Pajuelo D."/>
            <person name="Ebbesson L."/>
            <person name="Teles M."/>
            <person name="MacKenzie S."/>
            <person name="Amaro C."/>
        </authorList>
    </citation>
    <scope>NUCLEOTIDE SEQUENCE</scope>
</reference>
<protein>
    <submittedName>
        <fullName evidence="1">Uncharacterized protein</fullName>
    </submittedName>
</protein>
<reference evidence="1" key="1">
    <citation type="submission" date="2014-11" db="EMBL/GenBank/DDBJ databases">
        <authorList>
            <person name="Amaro Gonzalez C."/>
        </authorList>
    </citation>
    <scope>NUCLEOTIDE SEQUENCE</scope>
</reference>
<dbReference type="AlphaFoldDB" id="A0A0E9TK00"/>
<dbReference type="EMBL" id="GBXM01055509">
    <property type="protein sequence ID" value="JAH53068.1"/>
    <property type="molecule type" value="Transcribed_RNA"/>
</dbReference>
<organism evidence="1">
    <name type="scientific">Anguilla anguilla</name>
    <name type="common">European freshwater eel</name>
    <name type="synonym">Muraena anguilla</name>
    <dbReference type="NCBI Taxonomy" id="7936"/>
    <lineage>
        <taxon>Eukaryota</taxon>
        <taxon>Metazoa</taxon>
        <taxon>Chordata</taxon>
        <taxon>Craniata</taxon>
        <taxon>Vertebrata</taxon>
        <taxon>Euteleostomi</taxon>
        <taxon>Actinopterygii</taxon>
        <taxon>Neopterygii</taxon>
        <taxon>Teleostei</taxon>
        <taxon>Anguilliformes</taxon>
        <taxon>Anguillidae</taxon>
        <taxon>Anguilla</taxon>
    </lineage>
</organism>
<sequence length="66" mass="7202">MSSSHFSEGVSSVRYVILATLLYRCAFLIDYNAHAPGTRTQRQPTRKACAVRASQIALSPTSGVRC</sequence>
<evidence type="ECO:0000313" key="1">
    <source>
        <dbReference type="EMBL" id="JAH53068.1"/>
    </source>
</evidence>
<name>A0A0E9TK00_ANGAN</name>